<keyword evidence="1" id="KW-1133">Transmembrane helix</keyword>
<gene>
    <name evidence="2" type="ORF">LCGC14_0464420</name>
</gene>
<keyword evidence="1" id="KW-0812">Transmembrane</keyword>
<feature type="transmembrane region" description="Helical" evidence="1">
    <location>
        <begin position="740"/>
        <end position="758"/>
    </location>
</feature>
<feature type="transmembrane region" description="Helical" evidence="1">
    <location>
        <begin position="716"/>
        <end position="734"/>
    </location>
</feature>
<evidence type="ECO:0000256" key="1">
    <source>
        <dbReference type="SAM" id="Phobius"/>
    </source>
</evidence>
<dbReference type="EMBL" id="LAZR01000483">
    <property type="protein sequence ID" value="KKN67095.1"/>
    <property type="molecule type" value="Genomic_DNA"/>
</dbReference>
<keyword evidence="1" id="KW-0472">Membrane</keyword>
<comment type="caution">
    <text evidence="2">The sequence shown here is derived from an EMBL/GenBank/DDBJ whole genome shotgun (WGS) entry which is preliminary data.</text>
</comment>
<protein>
    <submittedName>
        <fullName evidence="2">Uncharacterized protein</fullName>
    </submittedName>
</protein>
<evidence type="ECO:0000313" key="2">
    <source>
        <dbReference type="EMBL" id="KKN67095.1"/>
    </source>
</evidence>
<dbReference type="AlphaFoldDB" id="A0A0F9SE04"/>
<feature type="transmembrane region" description="Helical" evidence="1">
    <location>
        <begin position="690"/>
        <end position="709"/>
    </location>
</feature>
<name>A0A0F9SE04_9ZZZZ</name>
<accession>A0A0F9SE04</accession>
<organism evidence="2">
    <name type="scientific">marine sediment metagenome</name>
    <dbReference type="NCBI Taxonomy" id="412755"/>
    <lineage>
        <taxon>unclassified sequences</taxon>
        <taxon>metagenomes</taxon>
        <taxon>ecological metagenomes</taxon>
    </lineage>
</organism>
<reference evidence="2" key="1">
    <citation type="journal article" date="2015" name="Nature">
        <title>Complex archaea that bridge the gap between prokaryotes and eukaryotes.</title>
        <authorList>
            <person name="Spang A."/>
            <person name="Saw J.H."/>
            <person name="Jorgensen S.L."/>
            <person name="Zaremba-Niedzwiedzka K."/>
            <person name="Martijn J."/>
            <person name="Lind A.E."/>
            <person name="van Eijk R."/>
            <person name="Schleper C."/>
            <person name="Guy L."/>
            <person name="Ettema T.J."/>
        </authorList>
    </citation>
    <scope>NUCLEOTIDE SEQUENCE</scope>
</reference>
<sequence length="759" mass="83008">MKRILLLFLLLFIPLASAQVWNLDLVFVDEDTNAAVNPTIVIDGNTDVGIVSGGIYDFNVIDDSSVNVVATLTNYGTRTWTFGFDSFGDGNVSATLPMLLQADGTIVDFKLRSFNGSINITDGNITVFENSDLNNVAARSEIPSTGLVSFFLSPITNDYKFVINPSTESDLNFSKSPITIKVPIEEGDVTRTLSPFDITLGGIGTIQRSDLTLLQRFNVFPYTTNYYIATVDANTEFFNRDYFFRLNRSDANNFQEFFDDFVGVNGDPPNTSKWLLAEPNAGDIVDILNDDLNIFDEGTSYAGILSDLNFTIAVGDTLTLITKMTALPTGTGSTGGFGLISSGENDPRAADTNKMTIELLFDENIRTAHGVAEETFPFIPGAGDIPLEVRITRTDTEDYTIDYIVNDTNLFNTQTLTTETTSFKIIMWGQGGPTTVRFTEISTGEGIIDIQPYLAKQSEAVQITITVNRVYDITEKLPGVRIESTTDIEDSGSQQVETKVTDDKGEATLSFITGKKYTLNLFDGNDNLLKTVIVQFSSTDTTFSISIEEEPFFPSVLDTTITNEFVPPGGTIDINIVTIQINTTFGVNATVSNIDIVIRNDDINRVTIDGNITGNPITNTFDLNGTPLDTDQSIFVIVNVQTADGNSFFFTVIYNGPRIIAGQDFLNGVIRGDFKTGLGCDAADPVGFCFPTIFIALMLSAMGTASVSFSAGIKNVNWAVVLFLIFLGIFAYFFWIPTLFYYGLFLFGTISAIAMARLI</sequence>
<proteinExistence type="predicted"/>